<dbReference type="EMBL" id="JUFX02000052">
    <property type="protein sequence ID" value="KPH88231.1"/>
    <property type="molecule type" value="Genomic_DNA"/>
</dbReference>
<sequence>MRNVTRLRTHKDRLQEDQADLLKQALLPFAETSPAMRDAVGRLYVQIKNLTTPDPGTTEPFVMIRPAQNAAVVDWLEANSKRPMKAMRVWALLFDHLMPHTGQIMLTREEISEAIGIRADDVSQIMNELVKFGAIFSERERVEGLRGPGLVRYYMNRHVAEVGSRATQEELALIPKPGTKLEIVQGGKR</sequence>
<accession>A0A0N1FMX1</accession>
<evidence type="ECO:0008006" key="3">
    <source>
        <dbReference type="Google" id="ProtNLM"/>
    </source>
</evidence>
<comment type="caution">
    <text evidence="1">The sequence shown here is derived from an EMBL/GenBank/DDBJ whole genome shotgun (WGS) entry which is preliminary data.</text>
</comment>
<dbReference type="OrthoDB" id="7876596at2"/>
<dbReference type="Proteomes" id="UP000031553">
    <property type="component" value="Unassembled WGS sequence"/>
</dbReference>
<gene>
    <name evidence="1" type="ORF">GLUCOINTEAF2_0203903</name>
</gene>
<name>A0A0N1FMX1_9PROT</name>
<dbReference type="SUPFAM" id="SSF46785">
    <property type="entry name" value="Winged helix' DNA-binding domain"/>
    <property type="match status" value="1"/>
</dbReference>
<organism evidence="1 2">
    <name type="scientific">Komagataeibacter intermedius AF2</name>
    <dbReference type="NCBI Taxonomy" id="1458464"/>
    <lineage>
        <taxon>Bacteria</taxon>
        <taxon>Pseudomonadati</taxon>
        <taxon>Pseudomonadota</taxon>
        <taxon>Alphaproteobacteria</taxon>
        <taxon>Acetobacterales</taxon>
        <taxon>Acetobacteraceae</taxon>
        <taxon>Komagataeibacter</taxon>
    </lineage>
</organism>
<proteinExistence type="predicted"/>
<evidence type="ECO:0000313" key="1">
    <source>
        <dbReference type="EMBL" id="KPH88231.1"/>
    </source>
</evidence>
<reference evidence="1 2" key="1">
    <citation type="submission" date="2015-07" db="EMBL/GenBank/DDBJ databases">
        <title>Draft Genome Sequence of Komagataeibacter intermedius Strain AF2, Isolated from Kombucha Tea.</title>
        <authorList>
            <person name="Santos R.A."/>
            <person name="Berretta A.A."/>
            <person name="Barud H.S."/>
            <person name="Ribeiro S.J."/>
            <person name="Gonzalez-Garcia L.N."/>
            <person name="Zucchi T.D."/>
            <person name="Goldman G.H."/>
            <person name="Riano-Pachon D.M."/>
        </authorList>
    </citation>
    <scope>NUCLEOTIDE SEQUENCE [LARGE SCALE GENOMIC DNA]</scope>
    <source>
        <strain evidence="1 2">AF2</strain>
    </source>
</reference>
<dbReference type="AlphaFoldDB" id="A0A0N1FMX1"/>
<evidence type="ECO:0000313" key="2">
    <source>
        <dbReference type="Proteomes" id="UP000031553"/>
    </source>
</evidence>
<protein>
    <recommendedName>
        <fullName evidence="3">HTH crp-type domain-containing protein</fullName>
    </recommendedName>
</protein>
<dbReference type="InterPro" id="IPR036390">
    <property type="entry name" value="WH_DNA-bd_sf"/>
</dbReference>